<keyword evidence="3" id="KW-0378">Hydrolase</keyword>
<dbReference type="PANTHER" id="PTHR11005">
    <property type="entry name" value="LYSOSOMAL ACID LIPASE-RELATED"/>
    <property type="match status" value="1"/>
</dbReference>
<dbReference type="InterPro" id="IPR006693">
    <property type="entry name" value="AB_hydrolase_lipase"/>
</dbReference>
<organism evidence="9 10">
    <name type="scientific">Brassicogethes aeneus</name>
    <name type="common">Rape pollen beetle</name>
    <name type="synonym">Meligethes aeneus</name>
    <dbReference type="NCBI Taxonomy" id="1431903"/>
    <lineage>
        <taxon>Eukaryota</taxon>
        <taxon>Metazoa</taxon>
        <taxon>Ecdysozoa</taxon>
        <taxon>Arthropoda</taxon>
        <taxon>Hexapoda</taxon>
        <taxon>Insecta</taxon>
        <taxon>Pterygota</taxon>
        <taxon>Neoptera</taxon>
        <taxon>Endopterygota</taxon>
        <taxon>Coleoptera</taxon>
        <taxon>Polyphaga</taxon>
        <taxon>Cucujiformia</taxon>
        <taxon>Nitidulidae</taxon>
        <taxon>Meligethinae</taxon>
        <taxon>Brassicogethes</taxon>
    </lineage>
</organism>
<dbReference type="GO" id="GO:0016042">
    <property type="term" value="P:lipid catabolic process"/>
    <property type="evidence" value="ECO:0007669"/>
    <property type="project" value="UniProtKB-KW"/>
</dbReference>
<feature type="domain" description="Partial AB-hydrolase lipase" evidence="8">
    <location>
        <begin position="11"/>
        <end position="55"/>
    </location>
</feature>
<dbReference type="InterPro" id="IPR029058">
    <property type="entry name" value="AB_hydrolase_fold"/>
</dbReference>
<dbReference type="SUPFAM" id="SSF53474">
    <property type="entry name" value="alpha/beta-Hydrolases"/>
    <property type="match status" value="2"/>
</dbReference>
<keyword evidence="2" id="KW-0732">Signal</keyword>
<evidence type="ECO:0000256" key="2">
    <source>
        <dbReference type="ARBA" id="ARBA00022729"/>
    </source>
</evidence>
<gene>
    <name evidence="9" type="ORF">MELIAE_LOCUS5994</name>
</gene>
<evidence type="ECO:0000259" key="7">
    <source>
        <dbReference type="Pfam" id="PF00561"/>
    </source>
</evidence>
<comment type="similarity">
    <text evidence="1">Belongs to the AB hydrolase superfamily. Lipase family.</text>
</comment>
<sequence length="407" mass="47011">MKKDIMRRNSDSIETYEVSTEDGYILTLHRLPQVKPKGVIVLLHPITTDGIVFLLEGPTSPAIRFHNEGYDVWIPNHRGTPYSQKHINDDIRNYWNFGFHEIGIYDYSAIIQFIGEKTGRNDLVVIGHSMSSTSSLVYASLKPKEAEKYVKVFVLMSPTAYFQNLETPVQMVCPFNDVVENFLNKFQFHSLLTQEGYETSLIKFFATHPMKHLFIYFTDFLFGFTMDYEPAIFNNLLSNFPKSSSMKAFYHYAQICKGDGLFRMYDYKRTKNVQFYGSSVPPEYPVSNITVPIHLIASKADTCSTVKKEIIERHIGKGSSENHTVTTKDGYILTLFRIIRRNPRGVVILQHPVTCDGVVWVAQSNESLAFTLWNMGYEVWLPNHRGTHYSSKHVNLTTNDIKYWQFR</sequence>
<name>A0A9P0FFD7_BRAAE</name>
<dbReference type="Proteomes" id="UP001154078">
    <property type="component" value="Chromosome 4"/>
</dbReference>
<evidence type="ECO:0000256" key="1">
    <source>
        <dbReference type="ARBA" id="ARBA00010701"/>
    </source>
</evidence>
<feature type="domain" description="Partial AB-hydrolase lipase" evidence="8">
    <location>
        <begin position="320"/>
        <end position="363"/>
    </location>
</feature>
<protein>
    <recommendedName>
        <fullName evidence="11">Lipase</fullName>
    </recommendedName>
</protein>
<dbReference type="AlphaFoldDB" id="A0A9P0FFD7"/>
<feature type="domain" description="AB hydrolase-1" evidence="7">
    <location>
        <begin position="66"/>
        <end position="163"/>
    </location>
</feature>
<accession>A0A9P0FFD7</accession>
<evidence type="ECO:0000256" key="5">
    <source>
        <dbReference type="ARBA" id="ARBA00023098"/>
    </source>
</evidence>
<dbReference type="Gene3D" id="3.40.50.1820">
    <property type="entry name" value="alpha/beta hydrolase"/>
    <property type="match status" value="2"/>
</dbReference>
<dbReference type="OrthoDB" id="9974421at2759"/>
<dbReference type="Pfam" id="PF04083">
    <property type="entry name" value="Abhydro_lipase"/>
    <property type="match status" value="2"/>
</dbReference>
<keyword evidence="4" id="KW-0442">Lipid degradation</keyword>
<evidence type="ECO:0000259" key="8">
    <source>
        <dbReference type="Pfam" id="PF04083"/>
    </source>
</evidence>
<keyword evidence="5" id="KW-0443">Lipid metabolism</keyword>
<keyword evidence="10" id="KW-1185">Reference proteome</keyword>
<dbReference type="InterPro" id="IPR000073">
    <property type="entry name" value="AB_hydrolase_1"/>
</dbReference>
<evidence type="ECO:0000313" key="10">
    <source>
        <dbReference type="Proteomes" id="UP001154078"/>
    </source>
</evidence>
<keyword evidence="6" id="KW-0325">Glycoprotein</keyword>
<evidence type="ECO:0000256" key="4">
    <source>
        <dbReference type="ARBA" id="ARBA00022963"/>
    </source>
</evidence>
<dbReference type="Pfam" id="PF00561">
    <property type="entry name" value="Abhydrolase_1"/>
    <property type="match status" value="1"/>
</dbReference>
<dbReference type="FunFam" id="3.40.50.1820:FF:000057">
    <property type="entry name" value="Lipase"/>
    <property type="match status" value="1"/>
</dbReference>
<evidence type="ECO:0000313" key="9">
    <source>
        <dbReference type="EMBL" id="CAH0554394.1"/>
    </source>
</evidence>
<dbReference type="GO" id="GO:0016787">
    <property type="term" value="F:hydrolase activity"/>
    <property type="evidence" value="ECO:0007669"/>
    <property type="project" value="UniProtKB-KW"/>
</dbReference>
<proteinExistence type="inferred from homology"/>
<reference evidence="9" key="1">
    <citation type="submission" date="2021-12" db="EMBL/GenBank/DDBJ databases">
        <authorList>
            <person name="King R."/>
        </authorList>
    </citation>
    <scope>NUCLEOTIDE SEQUENCE</scope>
</reference>
<evidence type="ECO:0000256" key="3">
    <source>
        <dbReference type="ARBA" id="ARBA00022801"/>
    </source>
</evidence>
<dbReference type="EMBL" id="OV121135">
    <property type="protein sequence ID" value="CAH0554394.1"/>
    <property type="molecule type" value="Genomic_DNA"/>
</dbReference>
<evidence type="ECO:0000256" key="6">
    <source>
        <dbReference type="ARBA" id="ARBA00023180"/>
    </source>
</evidence>
<evidence type="ECO:0008006" key="11">
    <source>
        <dbReference type="Google" id="ProtNLM"/>
    </source>
</evidence>